<organism evidence="3 4">
    <name type="scientific">Flavonifractor hominis</name>
    <dbReference type="NCBI Taxonomy" id="3133178"/>
    <lineage>
        <taxon>Bacteria</taxon>
        <taxon>Bacillati</taxon>
        <taxon>Bacillota</taxon>
        <taxon>Clostridia</taxon>
        <taxon>Eubacteriales</taxon>
        <taxon>Oscillospiraceae</taxon>
        <taxon>Flavonifractor</taxon>
    </lineage>
</organism>
<dbReference type="RefSeq" id="WP_349139993.1">
    <property type="nucleotide sequence ID" value="NZ_JBBMFT010000003.1"/>
</dbReference>
<dbReference type="PANTHER" id="PTHR16222:SF24">
    <property type="entry name" value="ADP-RIBOSYLHYDROLASE ARH3"/>
    <property type="match status" value="1"/>
</dbReference>
<accession>A0ABV1EP79</accession>
<dbReference type="EMBL" id="JBBMFT010000003">
    <property type="protein sequence ID" value="MEQ2456391.1"/>
    <property type="molecule type" value="Genomic_DNA"/>
</dbReference>
<evidence type="ECO:0000313" key="3">
    <source>
        <dbReference type="EMBL" id="MEQ2456391.1"/>
    </source>
</evidence>
<dbReference type="Pfam" id="PF03747">
    <property type="entry name" value="ADP_ribosyl_GH"/>
    <property type="match status" value="1"/>
</dbReference>
<evidence type="ECO:0000313" key="4">
    <source>
        <dbReference type="Proteomes" id="UP001440599"/>
    </source>
</evidence>
<comment type="caution">
    <text evidence="3">The sequence shown here is derived from an EMBL/GenBank/DDBJ whole genome shotgun (WGS) entry which is preliminary data.</text>
</comment>
<evidence type="ECO:0000256" key="2">
    <source>
        <dbReference type="ARBA" id="ARBA00022801"/>
    </source>
</evidence>
<dbReference type="SUPFAM" id="SSF101478">
    <property type="entry name" value="ADP-ribosylglycohydrolase"/>
    <property type="match status" value="1"/>
</dbReference>
<dbReference type="InterPro" id="IPR036705">
    <property type="entry name" value="Ribosyl_crysJ1_sf"/>
</dbReference>
<protein>
    <submittedName>
        <fullName evidence="3">ADP-ribosylglycohydrolase family protein</fullName>
    </submittedName>
</protein>
<dbReference type="Proteomes" id="UP001440599">
    <property type="component" value="Unassembled WGS sequence"/>
</dbReference>
<dbReference type="InterPro" id="IPR050792">
    <property type="entry name" value="ADP-ribosylglycohydrolase"/>
</dbReference>
<dbReference type="Gene3D" id="1.10.4080.10">
    <property type="entry name" value="ADP-ribosylation/Crystallin J1"/>
    <property type="match status" value="1"/>
</dbReference>
<keyword evidence="2" id="KW-0378">Hydrolase</keyword>
<keyword evidence="4" id="KW-1185">Reference proteome</keyword>
<reference evidence="3 4" key="1">
    <citation type="submission" date="2024-03" db="EMBL/GenBank/DDBJ databases">
        <title>Human intestinal bacterial collection.</title>
        <authorList>
            <person name="Pauvert C."/>
            <person name="Hitch T.C.A."/>
            <person name="Clavel T."/>
        </authorList>
    </citation>
    <scope>NUCLEOTIDE SEQUENCE [LARGE SCALE GENOMIC DNA]</scope>
    <source>
        <strain evidence="3 4">CLA-AP-H34</strain>
    </source>
</reference>
<dbReference type="InterPro" id="IPR005502">
    <property type="entry name" value="Ribosyl_crysJ1"/>
</dbReference>
<comment type="similarity">
    <text evidence="1">Belongs to the ADP-ribosylglycohydrolase family.</text>
</comment>
<proteinExistence type="inferred from homology"/>
<name>A0ABV1EP79_9FIRM</name>
<sequence>MDNSRTAQNAYEILRAGIFGHAVGDALGVPVEFSPRNHLLQHPVTDLMEPVARELPKGVWSDDTSMVLCTMASLTERGGIVPEDIMLRFSQWATKGFFTPQGRAFGMGRTTCKAIADYLHGRHYGCKTERDCGNGSLMRILPIPLYQHITGTGSTAEQRIRSVHTVSALTHAHPRAMMACGIYSFVMEALLEQNGPSAILRGLEQADAFYRGYPEHDAFSRLFSPDFARMDPEDIHSSGYVVDTLEAALWCLLTTEDYSGCVLQAVNLGGDTDTVTAVVGGLAGIRYGFDAIPTSWVSALLRHDRLEQMCMEAAQRWSSACPTATD</sequence>
<gene>
    <name evidence="3" type="ORF">WMO45_07645</name>
</gene>
<evidence type="ECO:0000256" key="1">
    <source>
        <dbReference type="ARBA" id="ARBA00010702"/>
    </source>
</evidence>
<dbReference type="PANTHER" id="PTHR16222">
    <property type="entry name" value="ADP-RIBOSYLGLYCOHYDROLASE"/>
    <property type="match status" value="1"/>
</dbReference>